<dbReference type="InterPro" id="IPR043129">
    <property type="entry name" value="ATPase_NBD"/>
</dbReference>
<dbReference type="VEuPathDB" id="TrichDB:TVAGG3_0664160"/>
<dbReference type="KEGG" id="tva:4756292"/>
<dbReference type="FunFam" id="3.30.420.40:FF:000722">
    <property type="entry name" value="Actin family protein"/>
    <property type="match status" value="1"/>
</dbReference>
<dbReference type="Proteomes" id="UP000001542">
    <property type="component" value="Unassembled WGS sequence"/>
</dbReference>
<dbReference type="OrthoDB" id="337660at2759"/>
<keyword evidence="3" id="KW-1185">Reference proteome</keyword>
<evidence type="ECO:0000256" key="1">
    <source>
        <dbReference type="RuleBase" id="RU000487"/>
    </source>
</evidence>
<dbReference type="STRING" id="5722.A2F9B6"/>
<name>A2F9B6_TRIV3</name>
<reference evidence="2" key="1">
    <citation type="submission" date="2006-10" db="EMBL/GenBank/DDBJ databases">
        <authorList>
            <person name="Amadeo P."/>
            <person name="Zhao Q."/>
            <person name="Wortman J."/>
            <person name="Fraser-Liggett C."/>
            <person name="Carlton J."/>
        </authorList>
    </citation>
    <scope>NUCLEOTIDE SEQUENCE</scope>
    <source>
        <strain evidence="2">G3</strain>
    </source>
</reference>
<protein>
    <submittedName>
        <fullName evidence="2">Actin family protein</fullName>
    </submittedName>
</protein>
<dbReference type="Gene3D" id="3.90.640.10">
    <property type="entry name" value="Actin, Chain A, domain 4"/>
    <property type="match status" value="1"/>
</dbReference>
<evidence type="ECO:0000313" key="3">
    <source>
        <dbReference type="Proteomes" id="UP000001542"/>
    </source>
</evidence>
<dbReference type="eggNOG" id="KOG0676">
    <property type="taxonomic scope" value="Eukaryota"/>
</dbReference>
<dbReference type="SUPFAM" id="SSF53067">
    <property type="entry name" value="Actin-like ATPase domain"/>
    <property type="match status" value="2"/>
</dbReference>
<organism evidence="2 3">
    <name type="scientific">Trichomonas vaginalis (strain ATCC PRA-98 / G3)</name>
    <dbReference type="NCBI Taxonomy" id="412133"/>
    <lineage>
        <taxon>Eukaryota</taxon>
        <taxon>Metamonada</taxon>
        <taxon>Parabasalia</taxon>
        <taxon>Trichomonadida</taxon>
        <taxon>Trichomonadidae</taxon>
        <taxon>Trichomonas</taxon>
    </lineage>
</organism>
<dbReference type="CDD" id="cd10169">
    <property type="entry name" value="ASKHA_NBD_actin-like"/>
    <property type="match status" value="1"/>
</dbReference>
<accession>A2F9B6</accession>
<dbReference type="VEuPathDB" id="TrichDB:TVAG_354260"/>
<sequence length="329" mass="36398">MSSPSVVLDLGTFMCNIGFAGEEEPKISFHTEDVADGAFKNRVIVDLEKWKQLVSYCYKALNVEPSAQPLFLVDSTTFNLEKRKAVAKYLFEDLKIPSLFIASSFTYAGFLIQKTNCLIVDMGEAATEICAFCEDNVNRATLLRSAVTGRTISEYLARILNCNDHKTIWNVKSNLLECPHFAEIDAKMEEAVTNRVNYNGINFGPERVIASTAYLRPFFLEIDSDGLAVDIKEVIVKCPINFRKDMWTHVVLIGGSAQIKGFATALQEALVELAPEAVKPEVHVSVAEKPQIASWIGASAYAAAKPNAAVLKSDYDTEGEKIVQDHLMN</sequence>
<dbReference type="InterPro" id="IPR004000">
    <property type="entry name" value="Actin"/>
</dbReference>
<evidence type="ECO:0000313" key="2">
    <source>
        <dbReference type="EMBL" id="EAX98488.1"/>
    </source>
</evidence>
<dbReference type="Pfam" id="PF00022">
    <property type="entry name" value="Actin"/>
    <property type="match status" value="2"/>
</dbReference>
<gene>
    <name evidence="2" type="ORF">TVAG_354260</name>
</gene>
<dbReference type="InParanoid" id="A2F9B6"/>
<dbReference type="RefSeq" id="XP_001311418.1">
    <property type="nucleotide sequence ID" value="XM_001311417.1"/>
</dbReference>
<dbReference type="EMBL" id="DS113673">
    <property type="protein sequence ID" value="EAX98488.1"/>
    <property type="molecule type" value="Genomic_DNA"/>
</dbReference>
<proteinExistence type="inferred from homology"/>
<reference evidence="2" key="2">
    <citation type="journal article" date="2007" name="Science">
        <title>Draft genome sequence of the sexually transmitted pathogen Trichomonas vaginalis.</title>
        <authorList>
            <person name="Carlton J.M."/>
            <person name="Hirt R.P."/>
            <person name="Silva J.C."/>
            <person name="Delcher A.L."/>
            <person name="Schatz M."/>
            <person name="Zhao Q."/>
            <person name="Wortman J.R."/>
            <person name="Bidwell S.L."/>
            <person name="Alsmark U.C.M."/>
            <person name="Besteiro S."/>
            <person name="Sicheritz-Ponten T."/>
            <person name="Noel C.J."/>
            <person name="Dacks J.B."/>
            <person name="Foster P.G."/>
            <person name="Simillion C."/>
            <person name="Van de Peer Y."/>
            <person name="Miranda-Saavedra D."/>
            <person name="Barton G.J."/>
            <person name="Westrop G.D."/>
            <person name="Mueller S."/>
            <person name="Dessi D."/>
            <person name="Fiori P.L."/>
            <person name="Ren Q."/>
            <person name="Paulsen I."/>
            <person name="Zhang H."/>
            <person name="Bastida-Corcuera F.D."/>
            <person name="Simoes-Barbosa A."/>
            <person name="Brown M.T."/>
            <person name="Hayes R.D."/>
            <person name="Mukherjee M."/>
            <person name="Okumura C.Y."/>
            <person name="Schneider R."/>
            <person name="Smith A.J."/>
            <person name="Vanacova S."/>
            <person name="Villalvazo M."/>
            <person name="Haas B.J."/>
            <person name="Pertea M."/>
            <person name="Feldblyum T.V."/>
            <person name="Utterback T.R."/>
            <person name="Shu C.L."/>
            <person name="Osoegawa K."/>
            <person name="de Jong P.J."/>
            <person name="Hrdy I."/>
            <person name="Horvathova L."/>
            <person name="Zubacova Z."/>
            <person name="Dolezal P."/>
            <person name="Malik S.B."/>
            <person name="Logsdon J.M. Jr."/>
            <person name="Henze K."/>
            <person name="Gupta A."/>
            <person name="Wang C.C."/>
            <person name="Dunne R.L."/>
            <person name="Upcroft J.A."/>
            <person name="Upcroft P."/>
            <person name="White O."/>
            <person name="Salzberg S.L."/>
            <person name="Tang P."/>
            <person name="Chiu C.-H."/>
            <person name="Lee Y.-S."/>
            <person name="Embley T.M."/>
            <person name="Coombs G.H."/>
            <person name="Mottram J.C."/>
            <person name="Tachezy J."/>
            <person name="Fraser-Liggett C.M."/>
            <person name="Johnson P.J."/>
        </authorList>
    </citation>
    <scope>NUCLEOTIDE SEQUENCE [LARGE SCALE GENOMIC DNA]</scope>
    <source>
        <strain evidence="2">G3</strain>
    </source>
</reference>
<dbReference type="PANTHER" id="PTHR11937">
    <property type="entry name" value="ACTIN"/>
    <property type="match status" value="1"/>
</dbReference>
<dbReference type="Gene3D" id="3.30.420.40">
    <property type="match status" value="2"/>
</dbReference>
<dbReference type="GO" id="GO:0005634">
    <property type="term" value="C:nucleus"/>
    <property type="evidence" value="ECO:0000318"/>
    <property type="project" value="GO_Central"/>
</dbReference>
<dbReference type="SMART" id="SM00268">
    <property type="entry name" value="ACTIN"/>
    <property type="match status" value="1"/>
</dbReference>
<comment type="similarity">
    <text evidence="1">Belongs to the actin family.</text>
</comment>
<dbReference type="SMR" id="A2F9B6"/>
<dbReference type="AlphaFoldDB" id="A2F9B6"/>